<dbReference type="InterPro" id="IPR015854">
    <property type="entry name" value="ABC_transpr_LolD-like"/>
</dbReference>
<evidence type="ECO:0000313" key="6">
    <source>
        <dbReference type="EMBL" id="MBB5315538.1"/>
    </source>
</evidence>
<keyword evidence="6" id="KW-0449">Lipoprotein</keyword>
<dbReference type="EC" id="3.6.3.-" evidence="6"/>
<evidence type="ECO:0000256" key="3">
    <source>
        <dbReference type="ARBA" id="ARBA00022741"/>
    </source>
</evidence>
<dbReference type="GO" id="GO:0022857">
    <property type="term" value="F:transmembrane transporter activity"/>
    <property type="evidence" value="ECO:0007669"/>
    <property type="project" value="TreeGrafter"/>
</dbReference>
<dbReference type="GO" id="GO:0016887">
    <property type="term" value="F:ATP hydrolysis activity"/>
    <property type="evidence" value="ECO:0007669"/>
    <property type="project" value="InterPro"/>
</dbReference>
<dbReference type="InterPro" id="IPR003593">
    <property type="entry name" value="AAA+_ATPase"/>
</dbReference>
<dbReference type="PROSITE" id="PS00211">
    <property type="entry name" value="ABC_TRANSPORTER_1"/>
    <property type="match status" value="1"/>
</dbReference>
<dbReference type="Proteomes" id="UP000568106">
    <property type="component" value="Unassembled WGS sequence"/>
</dbReference>
<dbReference type="GO" id="GO:0005524">
    <property type="term" value="F:ATP binding"/>
    <property type="evidence" value="ECO:0007669"/>
    <property type="project" value="UniProtKB-KW"/>
</dbReference>
<dbReference type="InterPro" id="IPR003439">
    <property type="entry name" value="ABC_transporter-like_ATP-bd"/>
</dbReference>
<dbReference type="EMBL" id="JACHDY010000001">
    <property type="protein sequence ID" value="MBB5315538.1"/>
    <property type="molecule type" value="Genomic_DNA"/>
</dbReference>
<dbReference type="InterPro" id="IPR027417">
    <property type="entry name" value="P-loop_NTPase"/>
</dbReference>
<evidence type="ECO:0000256" key="1">
    <source>
        <dbReference type="ARBA" id="ARBA00005417"/>
    </source>
</evidence>
<dbReference type="PANTHER" id="PTHR24220">
    <property type="entry name" value="IMPORT ATP-BINDING PROTEIN"/>
    <property type="match status" value="1"/>
</dbReference>
<evidence type="ECO:0000256" key="2">
    <source>
        <dbReference type="ARBA" id="ARBA00022448"/>
    </source>
</evidence>
<dbReference type="SMART" id="SM00382">
    <property type="entry name" value="AAA"/>
    <property type="match status" value="1"/>
</dbReference>
<dbReference type="PROSITE" id="PS50893">
    <property type="entry name" value="ABC_TRANSPORTER_2"/>
    <property type="match status" value="1"/>
</dbReference>
<evidence type="ECO:0000259" key="5">
    <source>
        <dbReference type="PROSITE" id="PS50893"/>
    </source>
</evidence>
<keyword evidence="7" id="KW-1185">Reference proteome</keyword>
<name>A0A7W8MPJ9_9BACT</name>
<dbReference type="GO" id="GO:0005886">
    <property type="term" value="C:plasma membrane"/>
    <property type="evidence" value="ECO:0007669"/>
    <property type="project" value="TreeGrafter"/>
</dbReference>
<reference evidence="6" key="1">
    <citation type="submission" date="2020-08" db="EMBL/GenBank/DDBJ databases">
        <title>Genomic Encyclopedia of Type Strains, Phase IV (KMG-V): Genome sequencing to study the core and pangenomes of soil and plant-associated prokaryotes.</title>
        <authorList>
            <person name="Whitman W."/>
        </authorList>
    </citation>
    <scope>NUCLEOTIDE SEQUENCE [LARGE SCALE GENOMIC DNA]</scope>
    <source>
        <strain evidence="6">M8UP27</strain>
    </source>
</reference>
<evidence type="ECO:0000256" key="4">
    <source>
        <dbReference type="ARBA" id="ARBA00022840"/>
    </source>
</evidence>
<comment type="caution">
    <text evidence="6">The sequence shown here is derived from an EMBL/GenBank/DDBJ whole genome shotgun (WGS) entry which is preliminary data.</text>
</comment>
<feature type="domain" description="ABC transporter" evidence="5">
    <location>
        <begin position="55"/>
        <end position="287"/>
    </location>
</feature>
<dbReference type="PANTHER" id="PTHR24220:SF689">
    <property type="entry name" value="LIPOPROTEIN-RELEASING SYSTEM ATP-BINDING PROTEIN LOLD"/>
    <property type="match status" value="1"/>
</dbReference>
<keyword evidence="6" id="KW-0378">Hydrolase</keyword>
<dbReference type="CDD" id="cd03255">
    <property type="entry name" value="ABC_MJ0796_LolCDE_FtsE"/>
    <property type="match status" value="1"/>
</dbReference>
<protein>
    <submittedName>
        <fullName evidence="6">Lipoprotein-releasing system ATP-binding protein</fullName>
        <ecNumber evidence="6">3.6.3.-</ecNumber>
    </submittedName>
</protein>
<organism evidence="6 7">
    <name type="scientific">Tunturiibacter empetritectus</name>
    <dbReference type="NCBI Taxonomy" id="3069691"/>
    <lineage>
        <taxon>Bacteria</taxon>
        <taxon>Pseudomonadati</taxon>
        <taxon>Acidobacteriota</taxon>
        <taxon>Terriglobia</taxon>
        <taxon>Terriglobales</taxon>
        <taxon>Acidobacteriaceae</taxon>
        <taxon>Tunturiibacter</taxon>
    </lineage>
</organism>
<sequence>MSDSLDGDVRFENEGTLEPLPVVRERTVVMRAVGLTKIYAAVASSGGSSRTGSASQGSSSTSAARPALELFRGLDLKVHAGEMVAIVGESGAGKSSLLHLLAALDTPTAGEVWCGESRLSSFTPKQAAEFRNRDVGYVWQFHYLLPEFSALENAAMPLLARGMRRAEALEKAQFWLAEVGLGDRAEHRSGELSGGEQQRVSLARALVTEPRLLLADEPTGDLDGKTAEAVFSLIQRLHEAHGLTSVLVTHNLEFAERCDRVLKLREGRLVDGRAGDGRARTEESARD</sequence>
<keyword evidence="4 6" id="KW-0067">ATP-binding</keyword>
<dbReference type="AlphaFoldDB" id="A0A7W8MPJ9"/>
<accession>A0A7W8MPJ9</accession>
<dbReference type="InterPro" id="IPR017911">
    <property type="entry name" value="MacB-like_ATP-bd"/>
</dbReference>
<dbReference type="SUPFAM" id="SSF52540">
    <property type="entry name" value="P-loop containing nucleoside triphosphate hydrolases"/>
    <property type="match status" value="1"/>
</dbReference>
<proteinExistence type="inferred from homology"/>
<dbReference type="Gene3D" id="3.40.50.300">
    <property type="entry name" value="P-loop containing nucleotide triphosphate hydrolases"/>
    <property type="match status" value="1"/>
</dbReference>
<gene>
    <name evidence="6" type="ORF">HDF09_000188</name>
</gene>
<keyword evidence="3" id="KW-0547">Nucleotide-binding</keyword>
<comment type="similarity">
    <text evidence="1">Belongs to the ABC transporter superfamily.</text>
</comment>
<keyword evidence="2" id="KW-0813">Transport</keyword>
<evidence type="ECO:0000313" key="7">
    <source>
        <dbReference type="Proteomes" id="UP000568106"/>
    </source>
</evidence>
<dbReference type="InterPro" id="IPR017871">
    <property type="entry name" value="ABC_transporter-like_CS"/>
</dbReference>
<dbReference type="Pfam" id="PF00005">
    <property type="entry name" value="ABC_tran"/>
    <property type="match status" value="1"/>
</dbReference>